<evidence type="ECO:0000256" key="10">
    <source>
        <dbReference type="PIRSR" id="PIRSR634016-4"/>
    </source>
</evidence>
<feature type="domain" description="Aminopeptidase N-like N-terminal" evidence="13">
    <location>
        <begin position="2"/>
        <end position="68"/>
    </location>
</feature>
<protein>
    <submittedName>
        <fullName evidence="14">Uncharacterized protein</fullName>
    </submittedName>
</protein>
<evidence type="ECO:0000256" key="11">
    <source>
        <dbReference type="SAM" id="Phobius"/>
    </source>
</evidence>
<dbReference type="InterPro" id="IPR027268">
    <property type="entry name" value="Peptidase_M4/M1_CTD_sf"/>
</dbReference>
<evidence type="ECO:0000256" key="6">
    <source>
        <dbReference type="ARBA" id="ARBA00022833"/>
    </source>
</evidence>
<dbReference type="InterPro" id="IPR001930">
    <property type="entry name" value="Peptidase_M1"/>
</dbReference>
<dbReference type="SUPFAM" id="SSF55486">
    <property type="entry name" value="Metalloproteases ('zincins'), catalytic domain"/>
    <property type="match status" value="1"/>
</dbReference>
<dbReference type="GO" id="GO:0005737">
    <property type="term" value="C:cytoplasm"/>
    <property type="evidence" value="ECO:0007669"/>
    <property type="project" value="TreeGrafter"/>
</dbReference>
<dbReference type="PANTHER" id="PTHR11533:SF174">
    <property type="entry name" value="PUROMYCIN-SENSITIVE AMINOPEPTIDASE-RELATED"/>
    <property type="match status" value="1"/>
</dbReference>
<keyword evidence="11" id="KW-0472">Membrane</keyword>
<evidence type="ECO:0000259" key="12">
    <source>
        <dbReference type="Pfam" id="PF01433"/>
    </source>
</evidence>
<dbReference type="PRINTS" id="PR00756">
    <property type="entry name" value="ALADIPTASE"/>
</dbReference>
<dbReference type="InterPro" id="IPR042097">
    <property type="entry name" value="Aminopeptidase_N-like_N_sf"/>
</dbReference>
<dbReference type="PANTHER" id="PTHR11533">
    <property type="entry name" value="PROTEASE M1 ZINC METALLOPROTEASE"/>
    <property type="match status" value="1"/>
</dbReference>
<dbReference type="GO" id="GO:0008270">
    <property type="term" value="F:zinc ion binding"/>
    <property type="evidence" value="ECO:0007669"/>
    <property type="project" value="InterPro"/>
</dbReference>
<evidence type="ECO:0000313" key="15">
    <source>
        <dbReference type="Proteomes" id="UP000298663"/>
    </source>
</evidence>
<evidence type="ECO:0000256" key="1">
    <source>
        <dbReference type="ARBA" id="ARBA00010136"/>
    </source>
</evidence>
<dbReference type="Gene3D" id="1.10.390.10">
    <property type="entry name" value="Neutral Protease Domain 2"/>
    <property type="match status" value="1"/>
</dbReference>
<feature type="active site" description="Proton acceptor" evidence="8">
    <location>
        <position position="176"/>
    </location>
</feature>
<accession>A0A4U5MRH6</accession>
<dbReference type="STRING" id="34508.A0A4U5MRH6"/>
<dbReference type="Pfam" id="PF17900">
    <property type="entry name" value="Peptidase_M1_N"/>
    <property type="match status" value="1"/>
</dbReference>
<dbReference type="SUPFAM" id="SSF63737">
    <property type="entry name" value="Leukotriene A4 hydrolase N-terminal domain"/>
    <property type="match status" value="1"/>
</dbReference>
<evidence type="ECO:0000256" key="8">
    <source>
        <dbReference type="PIRSR" id="PIRSR634016-1"/>
    </source>
</evidence>
<reference evidence="14 15" key="1">
    <citation type="journal article" date="2015" name="Genome Biol.">
        <title>Comparative genomics of Steinernema reveals deeply conserved gene regulatory networks.</title>
        <authorList>
            <person name="Dillman A.R."/>
            <person name="Macchietto M."/>
            <person name="Porter C.F."/>
            <person name="Rogers A."/>
            <person name="Williams B."/>
            <person name="Antoshechkin I."/>
            <person name="Lee M.M."/>
            <person name="Goodwin Z."/>
            <person name="Lu X."/>
            <person name="Lewis E.E."/>
            <person name="Goodrich-Blair H."/>
            <person name="Stock S.P."/>
            <person name="Adams B.J."/>
            <person name="Sternberg P.W."/>
            <person name="Mortazavi A."/>
        </authorList>
    </citation>
    <scope>NUCLEOTIDE SEQUENCE [LARGE SCALE GENOMIC DNA]</scope>
    <source>
        <strain evidence="14 15">ALL</strain>
    </source>
</reference>
<dbReference type="InterPro" id="IPR034016">
    <property type="entry name" value="M1_APN-typ"/>
</dbReference>
<comment type="similarity">
    <text evidence="1">Belongs to the peptidase M1 family.</text>
</comment>
<feature type="transmembrane region" description="Helical" evidence="11">
    <location>
        <begin position="180"/>
        <end position="201"/>
    </location>
</feature>
<feature type="domain" description="Peptidase M1 membrane alanine aminopeptidase" evidence="12">
    <location>
        <begin position="104"/>
        <end position="325"/>
    </location>
</feature>
<gene>
    <name evidence="14" type="ORF">L596_019481</name>
</gene>
<feature type="binding site" evidence="9">
    <location>
        <position position="175"/>
    </location>
    <ligand>
        <name>Zn(2+)</name>
        <dbReference type="ChEBI" id="CHEBI:29105"/>
        <note>catalytic</note>
    </ligand>
</feature>
<dbReference type="GO" id="GO:0006508">
    <property type="term" value="P:proteolysis"/>
    <property type="evidence" value="ECO:0007669"/>
    <property type="project" value="UniProtKB-KW"/>
</dbReference>
<dbReference type="Proteomes" id="UP000298663">
    <property type="component" value="Unassembled WGS sequence"/>
</dbReference>
<evidence type="ECO:0000256" key="3">
    <source>
        <dbReference type="ARBA" id="ARBA00022670"/>
    </source>
</evidence>
<dbReference type="EMBL" id="AZBU02000006">
    <property type="protein sequence ID" value="TKR71953.1"/>
    <property type="molecule type" value="Genomic_DNA"/>
</dbReference>
<dbReference type="GO" id="GO:0043171">
    <property type="term" value="P:peptide catabolic process"/>
    <property type="evidence" value="ECO:0007669"/>
    <property type="project" value="TreeGrafter"/>
</dbReference>
<dbReference type="OrthoDB" id="6337587at2759"/>
<evidence type="ECO:0000259" key="13">
    <source>
        <dbReference type="Pfam" id="PF17900"/>
    </source>
</evidence>
<name>A0A4U5MRH6_STECR</name>
<feature type="site" description="Transition state stabilizer" evidence="10">
    <location>
        <position position="275"/>
    </location>
</feature>
<feature type="binding site" evidence="9">
    <location>
        <position position="179"/>
    </location>
    <ligand>
        <name>Zn(2+)</name>
        <dbReference type="ChEBI" id="CHEBI:29105"/>
        <note>catalytic</note>
    </ligand>
</feature>
<keyword evidence="4 9" id="KW-0479">Metal-binding</keyword>
<proteinExistence type="inferred from homology"/>
<keyword evidence="3" id="KW-0645">Protease</keyword>
<dbReference type="GO" id="GO:0005615">
    <property type="term" value="C:extracellular space"/>
    <property type="evidence" value="ECO:0007669"/>
    <property type="project" value="TreeGrafter"/>
</dbReference>
<evidence type="ECO:0000256" key="7">
    <source>
        <dbReference type="ARBA" id="ARBA00023049"/>
    </source>
</evidence>
<keyword evidence="6 9" id="KW-0862">Zinc</keyword>
<keyword evidence="11" id="KW-0812">Transmembrane</keyword>
<sequence length="343" mass="39700">MTTQFESTSARLAFPCWDEPVYKAQFTITLDVESKYEAISNTPEYRVEATGKRKKVTFETTPLMSTYLIAMAVGDLEYVEGQSKNGPLVRVYTTPGKSILAKKALEYHLKAFEYYAELFNYTYPMSKCDALALPDFASGAMENWGLITYREHLLVYNESTVAREELIYAAAVVGHEVGHFWFGDLVTMVSVIFVMYLIYLFQKWWNDLWLKEGFATFLMYQFVEDNYPEMRGWEEFFATALPLARDIDELEYSHPIQMSLDDPNKLALYYDSVTYRKSCHIIRMLYLYLGREKFLDGLRKYIKTHQYSNAVTDDLWQAFSDATGKVSLIETTTSNSKLLIAGH</sequence>
<dbReference type="Gene3D" id="2.60.40.1730">
    <property type="entry name" value="tricorn interacting facor f3 domain"/>
    <property type="match status" value="1"/>
</dbReference>
<evidence type="ECO:0000256" key="5">
    <source>
        <dbReference type="ARBA" id="ARBA00022801"/>
    </source>
</evidence>
<dbReference type="GO" id="GO:0070006">
    <property type="term" value="F:metalloaminopeptidase activity"/>
    <property type="evidence" value="ECO:0007669"/>
    <property type="project" value="TreeGrafter"/>
</dbReference>
<evidence type="ECO:0000256" key="2">
    <source>
        <dbReference type="ARBA" id="ARBA00022438"/>
    </source>
</evidence>
<dbReference type="CDD" id="cd09601">
    <property type="entry name" value="M1_APN-Q_like"/>
    <property type="match status" value="1"/>
</dbReference>
<reference evidence="14 15" key="2">
    <citation type="journal article" date="2019" name="G3 (Bethesda)">
        <title>Hybrid Assembly of the Genome of the Entomopathogenic Nematode Steinernema carpocapsae Identifies the X-Chromosome.</title>
        <authorList>
            <person name="Serra L."/>
            <person name="Macchietto M."/>
            <person name="Macias-Munoz A."/>
            <person name="McGill C.J."/>
            <person name="Rodriguez I.M."/>
            <person name="Rodriguez B."/>
            <person name="Murad R."/>
            <person name="Mortazavi A."/>
        </authorList>
    </citation>
    <scope>NUCLEOTIDE SEQUENCE [LARGE SCALE GENOMIC DNA]</scope>
    <source>
        <strain evidence="14 15">ALL</strain>
    </source>
</reference>
<keyword evidence="7" id="KW-0482">Metalloprotease</keyword>
<dbReference type="InterPro" id="IPR050344">
    <property type="entry name" value="Peptidase_M1_aminopeptidases"/>
</dbReference>
<keyword evidence="11" id="KW-1133">Transmembrane helix</keyword>
<dbReference type="AlphaFoldDB" id="A0A4U5MRH6"/>
<keyword evidence="15" id="KW-1185">Reference proteome</keyword>
<comment type="caution">
    <text evidence="14">The sequence shown here is derived from an EMBL/GenBank/DDBJ whole genome shotgun (WGS) entry which is preliminary data.</text>
</comment>
<dbReference type="InterPro" id="IPR045357">
    <property type="entry name" value="Aminopeptidase_N-like_N"/>
</dbReference>
<evidence type="ECO:0000256" key="9">
    <source>
        <dbReference type="PIRSR" id="PIRSR634016-3"/>
    </source>
</evidence>
<dbReference type="FunFam" id="1.10.390.10:FF:000006">
    <property type="entry name" value="Puromycin-sensitive aminopeptidase"/>
    <property type="match status" value="1"/>
</dbReference>
<dbReference type="GO" id="GO:0042277">
    <property type="term" value="F:peptide binding"/>
    <property type="evidence" value="ECO:0007669"/>
    <property type="project" value="TreeGrafter"/>
</dbReference>
<evidence type="ECO:0000313" key="14">
    <source>
        <dbReference type="EMBL" id="TKR71953.1"/>
    </source>
</evidence>
<keyword evidence="5" id="KW-0378">Hydrolase</keyword>
<organism evidence="14 15">
    <name type="scientific">Steinernema carpocapsae</name>
    <name type="common">Entomopathogenic nematode</name>
    <dbReference type="NCBI Taxonomy" id="34508"/>
    <lineage>
        <taxon>Eukaryota</taxon>
        <taxon>Metazoa</taxon>
        <taxon>Ecdysozoa</taxon>
        <taxon>Nematoda</taxon>
        <taxon>Chromadorea</taxon>
        <taxon>Rhabditida</taxon>
        <taxon>Tylenchina</taxon>
        <taxon>Panagrolaimomorpha</taxon>
        <taxon>Strongyloidoidea</taxon>
        <taxon>Steinernematidae</taxon>
        <taxon>Steinernema</taxon>
    </lineage>
</organism>
<dbReference type="GO" id="GO:0016020">
    <property type="term" value="C:membrane"/>
    <property type="evidence" value="ECO:0007669"/>
    <property type="project" value="TreeGrafter"/>
</dbReference>
<evidence type="ECO:0000256" key="4">
    <source>
        <dbReference type="ARBA" id="ARBA00022723"/>
    </source>
</evidence>
<dbReference type="InterPro" id="IPR014782">
    <property type="entry name" value="Peptidase_M1_dom"/>
</dbReference>
<dbReference type="Pfam" id="PF01433">
    <property type="entry name" value="Peptidase_M1"/>
    <property type="match status" value="1"/>
</dbReference>
<feature type="binding site" evidence="9">
    <location>
        <position position="212"/>
    </location>
    <ligand>
        <name>Zn(2+)</name>
        <dbReference type="ChEBI" id="CHEBI:29105"/>
        <note>catalytic</note>
    </ligand>
</feature>
<comment type="cofactor">
    <cofactor evidence="9">
        <name>Zn(2+)</name>
        <dbReference type="ChEBI" id="CHEBI:29105"/>
    </cofactor>
    <text evidence="9">Binds 1 zinc ion per subunit.</text>
</comment>
<keyword evidence="2" id="KW-0031">Aminopeptidase</keyword>